<proteinExistence type="inferred from homology"/>
<dbReference type="GO" id="GO:0071555">
    <property type="term" value="P:cell wall organization"/>
    <property type="evidence" value="ECO:0007669"/>
    <property type="project" value="UniProtKB-KW"/>
</dbReference>
<keyword evidence="2 10" id="KW-0132">Cell division</keyword>
<feature type="domain" description="Glycosyl transferase family 28 C-terminal" evidence="12">
    <location>
        <begin position="184"/>
        <end position="327"/>
    </location>
</feature>
<dbReference type="Proteomes" id="UP000824204">
    <property type="component" value="Unassembled WGS sequence"/>
</dbReference>
<evidence type="ECO:0000256" key="4">
    <source>
        <dbReference type="ARBA" id="ARBA00022679"/>
    </source>
</evidence>
<dbReference type="CDD" id="cd03785">
    <property type="entry name" value="GT28_MurG"/>
    <property type="match status" value="1"/>
</dbReference>
<dbReference type="EMBL" id="DXFX01000080">
    <property type="protein sequence ID" value="HIX08062.1"/>
    <property type="molecule type" value="Genomic_DNA"/>
</dbReference>
<dbReference type="Pfam" id="PF03033">
    <property type="entry name" value="Glyco_transf_28"/>
    <property type="match status" value="1"/>
</dbReference>
<keyword evidence="1 10" id="KW-1003">Cell membrane</keyword>
<keyword evidence="5 10" id="KW-0133">Cell shape</keyword>
<dbReference type="GO" id="GO:0005975">
    <property type="term" value="P:carbohydrate metabolic process"/>
    <property type="evidence" value="ECO:0007669"/>
    <property type="project" value="InterPro"/>
</dbReference>
<feature type="binding site" evidence="10">
    <location>
        <position position="160"/>
    </location>
    <ligand>
        <name>UDP-N-acetyl-alpha-D-glucosamine</name>
        <dbReference type="ChEBI" id="CHEBI:57705"/>
    </ligand>
</feature>
<evidence type="ECO:0000256" key="10">
    <source>
        <dbReference type="HAMAP-Rule" id="MF_00033"/>
    </source>
</evidence>
<dbReference type="Gene3D" id="3.40.50.2000">
    <property type="entry name" value="Glycogen Phosphorylase B"/>
    <property type="match status" value="2"/>
</dbReference>
<keyword evidence="3 10" id="KW-0328">Glycosyltransferase</keyword>
<evidence type="ECO:0000256" key="3">
    <source>
        <dbReference type="ARBA" id="ARBA00022676"/>
    </source>
</evidence>
<sequence length="345" mass="37692">MKKIVLTGGGSAGHAVPNLALLPLLQGRYDVRYLGTDGVEKRIFAPTGIPFYTISAVKLVRGSVTKNLLLPVRLLQSVRQARRVLQEIAPDLVFSKGGYVALPAVLAAKKLGIPVLTHESDLTPGLANRLIARRCRAVLTAFPETAQRLKNAKFTGSPVRQELFEADRNAALKKYGFSGERPVLLCFGGGSGSAAINAALDKALPDLLKKWDVLHIRGKGVFDKKQGYVPLEYEQDMASAYACADFVLSRAGANTLFELLALKKPALLIPLENRRSRGDQAQNAAYFLQRGLCRVLPEKQLSPQRLKEELSLLAADKDLPARLARAPFTPANERIVREIRAVLQP</sequence>
<comment type="subcellular location">
    <subcellularLocation>
        <location evidence="10">Cell membrane</location>
        <topology evidence="10">Peripheral membrane protein</topology>
        <orientation evidence="10">Cytoplasmic side</orientation>
    </subcellularLocation>
</comment>
<dbReference type="SUPFAM" id="SSF53756">
    <property type="entry name" value="UDP-Glycosyltransferase/glycogen phosphorylase"/>
    <property type="match status" value="1"/>
</dbReference>
<evidence type="ECO:0000256" key="6">
    <source>
        <dbReference type="ARBA" id="ARBA00022984"/>
    </source>
</evidence>
<dbReference type="PANTHER" id="PTHR21015:SF27">
    <property type="entry name" value="UDP-N-ACETYLGLUCOSAMINE--N-ACETYLMURAMYL-(PENTAPEPTIDE) PYROPHOSPHORYL-UNDECAPRENOL N-ACETYLGLUCOSAMINE TRANSFERASE"/>
    <property type="match status" value="1"/>
</dbReference>
<dbReference type="InterPro" id="IPR007235">
    <property type="entry name" value="Glyco_trans_28_C"/>
</dbReference>
<dbReference type="GO" id="GO:0051301">
    <property type="term" value="P:cell division"/>
    <property type="evidence" value="ECO:0007669"/>
    <property type="project" value="UniProtKB-KW"/>
</dbReference>
<reference evidence="13" key="1">
    <citation type="journal article" date="2021" name="PeerJ">
        <title>Extensive microbial diversity within the chicken gut microbiome revealed by metagenomics and culture.</title>
        <authorList>
            <person name="Gilroy R."/>
            <person name="Ravi A."/>
            <person name="Getino M."/>
            <person name="Pursley I."/>
            <person name="Horton D.L."/>
            <person name="Alikhan N.F."/>
            <person name="Baker D."/>
            <person name="Gharbi K."/>
            <person name="Hall N."/>
            <person name="Watson M."/>
            <person name="Adriaenssens E.M."/>
            <person name="Foster-Nyarko E."/>
            <person name="Jarju S."/>
            <person name="Secka A."/>
            <person name="Antonio M."/>
            <person name="Oren A."/>
            <person name="Chaudhuri R.R."/>
            <person name="La Ragione R."/>
            <person name="Hildebrand F."/>
            <person name="Pallen M.J."/>
        </authorList>
    </citation>
    <scope>NUCLEOTIDE SEQUENCE</scope>
    <source>
        <strain evidence="13">811</strain>
    </source>
</reference>
<comment type="caution">
    <text evidence="13">The sequence shown here is derived from an EMBL/GenBank/DDBJ whole genome shotgun (WGS) entry which is preliminary data.</text>
</comment>
<dbReference type="AlphaFoldDB" id="A0A9D1V8D4"/>
<evidence type="ECO:0000256" key="9">
    <source>
        <dbReference type="ARBA" id="ARBA00023316"/>
    </source>
</evidence>
<keyword evidence="8 10" id="KW-0131">Cell cycle</keyword>
<dbReference type="PANTHER" id="PTHR21015">
    <property type="entry name" value="UDP-N-ACETYLGLUCOSAMINE--N-ACETYLMURAMYL-(PENTAPEPTIDE) PYROPHOSPHORYL-UNDECAPRENOL N-ACETYLGLUCOSAMINE TRANSFERASE 1"/>
    <property type="match status" value="1"/>
</dbReference>
<feature type="binding site" evidence="10">
    <location>
        <begin position="11"/>
        <end position="13"/>
    </location>
    <ligand>
        <name>UDP-N-acetyl-alpha-D-glucosamine</name>
        <dbReference type="ChEBI" id="CHEBI:57705"/>
    </ligand>
</feature>
<dbReference type="EC" id="2.4.1.227" evidence="10"/>
<dbReference type="GO" id="GO:0009252">
    <property type="term" value="P:peptidoglycan biosynthetic process"/>
    <property type="evidence" value="ECO:0007669"/>
    <property type="project" value="UniProtKB-UniRule"/>
</dbReference>
<dbReference type="InterPro" id="IPR004276">
    <property type="entry name" value="GlycoTrans_28_N"/>
</dbReference>
<comment type="function">
    <text evidence="10">Cell wall formation. Catalyzes the transfer of a GlcNAc subunit on undecaprenyl-pyrophosphoryl-MurNAc-pentapeptide (lipid intermediate I) to form undecaprenyl-pyrophosphoryl-MurNAc-(pentapeptide)GlcNAc (lipid intermediate II).</text>
</comment>
<feature type="domain" description="Glycosyltransferase family 28 N-terminal" evidence="11">
    <location>
        <begin position="4"/>
        <end position="139"/>
    </location>
</feature>
<accession>A0A9D1V8D4</accession>
<evidence type="ECO:0000259" key="11">
    <source>
        <dbReference type="Pfam" id="PF03033"/>
    </source>
</evidence>
<dbReference type="InterPro" id="IPR006009">
    <property type="entry name" value="GlcNAc_MurG"/>
</dbReference>
<dbReference type="GO" id="GO:0008360">
    <property type="term" value="P:regulation of cell shape"/>
    <property type="evidence" value="ECO:0007669"/>
    <property type="project" value="UniProtKB-KW"/>
</dbReference>
<dbReference type="HAMAP" id="MF_00033">
    <property type="entry name" value="MurG"/>
    <property type="match status" value="1"/>
</dbReference>
<evidence type="ECO:0000259" key="12">
    <source>
        <dbReference type="Pfam" id="PF04101"/>
    </source>
</evidence>
<comment type="caution">
    <text evidence="10">Lacks conserved residue(s) required for the propagation of feature annotation.</text>
</comment>
<keyword evidence="9 10" id="KW-0961">Cell wall biogenesis/degradation</keyword>
<evidence type="ECO:0000313" key="13">
    <source>
        <dbReference type="EMBL" id="HIX08062.1"/>
    </source>
</evidence>
<dbReference type="GO" id="GO:0050511">
    <property type="term" value="F:undecaprenyldiphospho-muramoylpentapeptide beta-N-acetylglucosaminyltransferase activity"/>
    <property type="evidence" value="ECO:0007669"/>
    <property type="project" value="UniProtKB-UniRule"/>
</dbReference>
<dbReference type="Pfam" id="PF04101">
    <property type="entry name" value="Glyco_tran_28_C"/>
    <property type="match status" value="1"/>
</dbReference>
<evidence type="ECO:0000256" key="7">
    <source>
        <dbReference type="ARBA" id="ARBA00023136"/>
    </source>
</evidence>
<keyword evidence="7 10" id="KW-0472">Membrane</keyword>
<name>A0A9D1V8D4_9FIRM</name>
<evidence type="ECO:0000313" key="14">
    <source>
        <dbReference type="Proteomes" id="UP000824204"/>
    </source>
</evidence>
<protein>
    <recommendedName>
        <fullName evidence="10">UDP-N-acetylglucosamine--N-acetylmuramyl-(pentapeptide) pyrophosphoryl-undecaprenol N-acetylglucosamine transferase</fullName>
        <ecNumber evidence="10">2.4.1.227</ecNumber>
    </recommendedName>
    <alternativeName>
        <fullName evidence="10">Undecaprenyl-PP-MurNAc-pentapeptide-UDPGlcNAc GlcNAc transferase</fullName>
    </alternativeName>
</protein>
<evidence type="ECO:0000256" key="8">
    <source>
        <dbReference type="ARBA" id="ARBA00023306"/>
    </source>
</evidence>
<keyword evidence="6 10" id="KW-0573">Peptidoglycan synthesis</keyword>
<evidence type="ECO:0000256" key="5">
    <source>
        <dbReference type="ARBA" id="ARBA00022960"/>
    </source>
</evidence>
<evidence type="ECO:0000256" key="1">
    <source>
        <dbReference type="ARBA" id="ARBA00022475"/>
    </source>
</evidence>
<feature type="binding site" evidence="10">
    <location>
        <position position="280"/>
    </location>
    <ligand>
        <name>UDP-N-acetyl-alpha-D-glucosamine</name>
        <dbReference type="ChEBI" id="CHEBI:57705"/>
    </ligand>
</feature>
<keyword evidence="4 10" id="KW-0808">Transferase</keyword>
<organism evidence="13 14">
    <name type="scientific">Candidatus Borkfalkia faecipullorum</name>
    <dbReference type="NCBI Taxonomy" id="2838510"/>
    <lineage>
        <taxon>Bacteria</taxon>
        <taxon>Bacillati</taxon>
        <taxon>Bacillota</taxon>
        <taxon>Clostridia</taxon>
        <taxon>Christensenellales</taxon>
        <taxon>Christensenellaceae</taxon>
        <taxon>Candidatus Borkfalkia</taxon>
    </lineage>
</organism>
<comment type="pathway">
    <text evidence="10">Cell wall biogenesis; peptidoglycan biosynthesis.</text>
</comment>
<dbReference type="GO" id="GO:0005886">
    <property type="term" value="C:plasma membrane"/>
    <property type="evidence" value="ECO:0007669"/>
    <property type="project" value="UniProtKB-SubCell"/>
</dbReference>
<comment type="catalytic activity">
    <reaction evidence="10">
        <text>di-trans,octa-cis-undecaprenyl diphospho-N-acetyl-alpha-D-muramoyl-L-alanyl-D-glutamyl-meso-2,6-diaminopimeloyl-D-alanyl-D-alanine + UDP-N-acetyl-alpha-D-glucosamine = di-trans,octa-cis-undecaprenyl diphospho-[N-acetyl-alpha-D-glucosaminyl-(1-&gt;4)]-N-acetyl-alpha-D-muramoyl-L-alanyl-D-glutamyl-meso-2,6-diaminopimeloyl-D-alanyl-D-alanine + UDP + H(+)</text>
        <dbReference type="Rhea" id="RHEA:31227"/>
        <dbReference type="ChEBI" id="CHEBI:15378"/>
        <dbReference type="ChEBI" id="CHEBI:57705"/>
        <dbReference type="ChEBI" id="CHEBI:58223"/>
        <dbReference type="ChEBI" id="CHEBI:61387"/>
        <dbReference type="ChEBI" id="CHEBI:61388"/>
        <dbReference type="EC" id="2.4.1.227"/>
    </reaction>
</comment>
<reference evidence="13" key="2">
    <citation type="submission" date="2021-04" db="EMBL/GenBank/DDBJ databases">
        <authorList>
            <person name="Gilroy R."/>
        </authorList>
    </citation>
    <scope>NUCLEOTIDE SEQUENCE</scope>
    <source>
        <strain evidence="13">811</strain>
    </source>
</reference>
<gene>
    <name evidence="10" type="primary">murG</name>
    <name evidence="13" type="ORF">H9741_06310</name>
</gene>
<evidence type="ECO:0000256" key="2">
    <source>
        <dbReference type="ARBA" id="ARBA00022618"/>
    </source>
</evidence>
<comment type="similarity">
    <text evidence="10">Belongs to the glycosyltransferase 28 family. MurG subfamily.</text>
</comment>